<dbReference type="SUPFAM" id="SSF48317">
    <property type="entry name" value="Acid phosphatase/Vanadium-dependent haloperoxidase"/>
    <property type="match status" value="1"/>
</dbReference>
<dbReference type="RefSeq" id="WP_206658703.1">
    <property type="nucleotide sequence ID" value="NZ_CP071182.1"/>
</dbReference>
<evidence type="ECO:0000313" key="3">
    <source>
        <dbReference type="EMBL" id="QSO49392.1"/>
    </source>
</evidence>
<feature type="transmembrane region" description="Helical" evidence="1">
    <location>
        <begin position="134"/>
        <end position="155"/>
    </location>
</feature>
<dbReference type="KEGG" id="afx:JZ786_10975"/>
<feature type="transmembrane region" description="Helical" evidence="1">
    <location>
        <begin position="34"/>
        <end position="54"/>
    </location>
</feature>
<keyword evidence="1" id="KW-0812">Transmembrane</keyword>
<feature type="domain" description="Phosphatidic acid phosphatase type 2/haloperoxidase" evidence="2">
    <location>
        <begin position="64"/>
        <end position="176"/>
    </location>
</feature>
<name>A0A9X7W381_9BACL</name>
<dbReference type="AlphaFoldDB" id="A0A9X7W381"/>
<dbReference type="PANTHER" id="PTHR14969:SF58">
    <property type="entry name" value="UNDECAPRENYL-DIPHOSPHATASE BCRC"/>
    <property type="match status" value="1"/>
</dbReference>
<dbReference type="GO" id="GO:0050380">
    <property type="term" value="F:undecaprenyl-diphosphatase activity"/>
    <property type="evidence" value="ECO:0007669"/>
    <property type="project" value="InterPro"/>
</dbReference>
<evidence type="ECO:0000313" key="4">
    <source>
        <dbReference type="Proteomes" id="UP000663505"/>
    </source>
</evidence>
<proteinExistence type="predicted"/>
<protein>
    <submittedName>
        <fullName evidence="3">Undecaprenyl-diphosphatase</fullName>
    </submittedName>
</protein>
<dbReference type="Proteomes" id="UP000663505">
    <property type="component" value="Chromosome"/>
</dbReference>
<keyword evidence="1" id="KW-1133">Transmembrane helix</keyword>
<reference evidence="3 4" key="1">
    <citation type="submission" date="2021-02" db="EMBL/GenBank/DDBJ databases">
        <title>Alicyclobacillus curvatus sp. nov. and Alicyclobacillus mengziensis sp. nov., two acidophilic bacteria isolated from acid mine drainage.</title>
        <authorList>
            <person name="Huang Y."/>
        </authorList>
    </citation>
    <scope>NUCLEOTIDE SEQUENCE [LARGE SCALE GENOMIC DNA]</scope>
    <source>
        <strain evidence="3 4">S30H14</strain>
    </source>
</reference>
<dbReference type="Pfam" id="PF01569">
    <property type="entry name" value="PAP2"/>
    <property type="match status" value="1"/>
</dbReference>
<dbReference type="CDD" id="cd03385">
    <property type="entry name" value="PAP2_BcrC_like"/>
    <property type="match status" value="1"/>
</dbReference>
<dbReference type="Gene3D" id="1.20.144.10">
    <property type="entry name" value="Phosphatidic acid phosphatase type 2/haloperoxidase"/>
    <property type="match status" value="1"/>
</dbReference>
<dbReference type="GO" id="GO:0005886">
    <property type="term" value="C:plasma membrane"/>
    <property type="evidence" value="ECO:0007669"/>
    <property type="project" value="InterPro"/>
</dbReference>
<feature type="transmembrane region" description="Helical" evidence="1">
    <location>
        <begin position="66"/>
        <end position="87"/>
    </location>
</feature>
<feature type="transmembrane region" description="Helical" evidence="1">
    <location>
        <begin position="161"/>
        <end position="178"/>
    </location>
</feature>
<keyword evidence="4" id="KW-1185">Reference proteome</keyword>
<dbReference type="InterPro" id="IPR000326">
    <property type="entry name" value="PAP2/HPO"/>
</dbReference>
<dbReference type="PANTHER" id="PTHR14969">
    <property type="entry name" value="SPHINGOSINE-1-PHOSPHATE PHOSPHOHYDROLASE"/>
    <property type="match status" value="1"/>
</dbReference>
<evidence type="ECO:0000256" key="1">
    <source>
        <dbReference type="SAM" id="Phobius"/>
    </source>
</evidence>
<organism evidence="3 4">
    <name type="scientific">Alicyclobacillus mengziensis</name>
    <dbReference type="NCBI Taxonomy" id="2931921"/>
    <lineage>
        <taxon>Bacteria</taxon>
        <taxon>Bacillati</taxon>
        <taxon>Bacillota</taxon>
        <taxon>Bacilli</taxon>
        <taxon>Bacillales</taxon>
        <taxon>Alicyclobacillaceae</taxon>
        <taxon>Alicyclobacillus</taxon>
    </lineage>
</organism>
<sequence length="212" mass="23610">MIHSAFVNPFDTKVYHFINGFAGKSHLLDSIMVFFAKDALELYAVLFVIAWFALPKKDMQNRHALVMAGLSGVLALIINVVISHVWFRPRPFTVFQKGTFTQLVPHSADASFPSDHASGSFGFAAGSWGRQRKWISRLFTVIAVIVMIARVFVGVHYPTDVIGGMIVGIIASQIMWRFSRFILPISTYVAKLFRFGPAAKGAKHSRSSSRSM</sequence>
<keyword evidence="1" id="KW-0472">Membrane</keyword>
<gene>
    <name evidence="3" type="ORF">JZ786_10975</name>
</gene>
<evidence type="ECO:0000259" key="2">
    <source>
        <dbReference type="SMART" id="SM00014"/>
    </source>
</evidence>
<dbReference type="InterPro" id="IPR033879">
    <property type="entry name" value="UPP_Pase"/>
</dbReference>
<dbReference type="SMART" id="SM00014">
    <property type="entry name" value="acidPPc"/>
    <property type="match status" value="1"/>
</dbReference>
<dbReference type="InterPro" id="IPR036938">
    <property type="entry name" value="PAP2/HPO_sf"/>
</dbReference>
<dbReference type="EMBL" id="CP071182">
    <property type="protein sequence ID" value="QSO49392.1"/>
    <property type="molecule type" value="Genomic_DNA"/>
</dbReference>
<accession>A0A9X7W381</accession>